<keyword evidence="3" id="KW-1185">Reference proteome</keyword>
<name>A0AAD2DR86_9LAMI</name>
<dbReference type="InterPro" id="IPR008906">
    <property type="entry name" value="HATC_C_dom"/>
</dbReference>
<organism evidence="2 3">
    <name type="scientific">Fraxinus pennsylvanica</name>
    <dbReference type="NCBI Taxonomy" id="56036"/>
    <lineage>
        <taxon>Eukaryota</taxon>
        <taxon>Viridiplantae</taxon>
        <taxon>Streptophyta</taxon>
        <taxon>Embryophyta</taxon>
        <taxon>Tracheophyta</taxon>
        <taxon>Spermatophyta</taxon>
        <taxon>Magnoliopsida</taxon>
        <taxon>eudicotyledons</taxon>
        <taxon>Gunneridae</taxon>
        <taxon>Pentapetalae</taxon>
        <taxon>asterids</taxon>
        <taxon>lamiids</taxon>
        <taxon>Lamiales</taxon>
        <taxon>Oleaceae</taxon>
        <taxon>Oleeae</taxon>
        <taxon>Fraxinus</taxon>
    </lineage>
</organism>
<dbReference type="EMBL" id="OU503040">
    <property type="protein sequence ID" value="CAI9760766.1"/>
    <property type="molecule type" value="Genomic_DNA"/>
</dbReference>
<feature type="domain" description="HAT C-terminal dimerisation" evidence="1">
    <location>
        <begin position="52"/>
        <end position="87"/>
    </location>
</feature>
<evidence type="ECO:0000313" key="3">
    <source>
        <dbReference type="Proteomes" id="UP000834106"/>
    </source>
</evidence>
<dbReference type="Pfam" id="PF05699">
    <property type="entry name" value="Dimer_Tnp_hAT"/>
    <property type="match status" value="1"/>
</dbReference>
<reference evidence="2" key="1">
    <citation type="submission" date="2023-05" db="EMBL/GenBank/DDBJ databases">
        <authorList>
            <person name="Huff M."/>
        </authorList>
    </citation>
    <scope>NUCLEOTIDE SEQUENCE</scope>
</reference>
<protein>
    <recommendedName>
        <fullName evidence="1">HAT C-terminal dimerisation domain-containing protein</fullName>
    </recommendedName>
</protein>
<gene>
    <name evidence="2" type="ORF">FPE_LOCUS8196</name>
</gene>
<evidence type="ECO:0000313" key="2">
    <source>
        <dbReference type="EMBL" id="CAI9760766.1"/>
    </source>
</evidence>
<accession>A0AAD2DR86</accession>
<dbReference type="Proteomes" id="UP000834106">
    <property type="component" value="Chromosome 5"/>
</dbReference>
<dbReference type="AlphaFoldDB" id="A0AAD2DR86"/>
<evidence type="ECO:0000259" key="1">
    <source>
        <dbReference type="Pfam" id="PF05699"/>
    </source>
</evidence>
<dbReference type="PANTHER" id="PTHR23272:SF184">
    <property type="entry name" value="OS03G0311250 PROTEIN"/>
    <property type="match status" value="1"/>
</dbReference>
<dbReference type="GO" id="GO:0046983">
    <property type="term" value="F:protein dimerization activity"/>
    <property type="evidence" value="ECO:0007669"/>
    <property type="project" value="InterPro"/>
</dbReference>
<sequence>MAENSGSLLMECTHLWMSTAFFFSPRSGLEEHCSVSSEVSSDLIIHVKQIFTSQESAFSTGGRIFDLFRSSLTSRMVEVLVCTQNWLKETPITERYYMEDVEKYTKLDKELFELEFESSST</sequence>
<dbReference type="PANTHER" id="PTHR23272">
    <property type="entry name" value="BED FINGER-RELATED"/>
    <property type="match status" value="1"/>
</dbReference>
<proteinExistence type="predicted"/>